<reference evidence="1 2" key="1">
    <citation type="submission" date="2019-12" db="EMBL/GenBank/DDBJ databases">
        <authorList>
            <person name="Zhao J."/>
        </authorList>
    </citation>
    <scope>NUCLEOTIDE SEQUENCE [LARGE SCALE GENOMIC DNA]</scope>
    <source>
        <strain evidence="1 2">S-15</strain>
    </source>
</reference>
<dbReference type="SUPFAM" id="SSF55961">
    <property type="entry name" value="Bet v1-like"/>
    <property type="match status" value="1"/>
</dbReference>
<name>A0A6N9NJJ1_9FLAO</name>
<evidence type="ECO:0000313" key="2">
    <source>
        <dbReference type="Proteomes" id="UP000470771"/>
    </source>
</evidence>
<dbReference type="EMBL" id="WWNE01000006">
    <property type="protein sequence ID" value="NBG66024.1"/>
    <property type="molecule type" value="Genomic_DNA"/>
</dbReference>
<evidence type="ECO:0000313" key="1">
    <source>
        <dbReference type="EMBL" id="NBG66024.1"/>
    </source>
</evidence>
<comment type="caution">
    <text evidence="1">The sequence shown here is derived from an EMBL/GenBank/DDBJ whole genome shotgun (WGS) entry which is preliminary data.</text>
</comment>
<sequence>MKIETAKVASPNSQQALFNFLSDLNNLEQLMPEGKIDNWKSDSDSCEFSIKGMASIGLRVIDRKPNNEINIESFGKAPFKFKLNILIEEKSADSAETQIIFDGDVNPFMKMMIEKPLSNFFNMLTAKAGELKL</sequence>
<accession>A0A6N9NJJ1</accession>
<keyword evidence="2" id="KW-1185">Reference proteome</keyword>
<organism evidence="1 2">
    <name type="scientific">Acidiluteibacter ferrifornacis</name>
    <dbReference type="NCBI Taxonomy" id="2692424"/>
    <lineage>
        <taxon>Bacteria</taxon>
        <taxon>Pseudomonadati</taxon>
        <taxon>Bacteroidota</taxon>
        <taxon>Flavobacteriia</taxon>
        <taxon>Flavobacteriales</taxon>
        <taxon>Cryomorphaceae</taxon>
        <taxon>Acidiluteibacter</taxon>
    </lineage>
</organism>
<gene>
    <name evidence="1" type="ORF">GQN54_07825</name>
</gene>
<evidence type="ECO:0008006" key="3">
    <source>
        <dbReference type="Google" id="ProtNLM"/>
    </source>
</evidence>
<proteinExistence type="predicted"/>
<protein>
    <recommendedName>
        <fullName evidence="3">SRPBCC family protein</fullName>
    </recommendedName>
</protein>
<dbReference type="AlphaFoldDB" id="A0A6N9NJJ1"/>
<dbReference type="RefSeq" id="WP_160632971.1">
    <property type="nucleotide sequence ID" value="NZ_WWNE01000006.1"/>
</dbReference>
<dbReference type="Proteomes" id="UP000470771">
    <property type="component" value="Unassembled WGS sequence"/>
</dbReference>